<dbReference type="PANTHER" id="PTHR35117">
    <property type="entry name" value="MYOSIN-M HEAVY PROTEIN"/>
    <property type="match status" value="1"/>
</dbReference>
<dbReference type="EMBL" id="CP039352">
    <property type="protein sequence ID" value="QCE04494.1"/>
    <property type="molecule type" value="Genomic_DNA"/>
</dbReference>
<evidence type="ECO:0008006" key="5">
    <source>
        <dbReference type="Google" id="ProtNLM"/>
    </source>
</evidence>
<keyword evidence="1" id="KW-0175">Coiled coil</keyword>
<evidence type="ECO:0000313" key="3">
    <source>
        <dbReference type="EMBL" id="QCE04494.1"/>
    </source>
</evidence>
<protein>
    <recommendedName>
        <fullName evidence="5">LisH domain-containing protein</fullName>
    </recommendedName>
</protein>
<name>A0A4D6MUR8_VIGUN</name>
<reference evidence="3 4" key="1">
    <citation type="submission" date="2019-04" db="EMBL/GenBank/DDBJ databases">
        <title>An improved genome assembly and genetic linkage map for asparagus bean, Vigna unguiculata ssp. sesquipedialis.</title>
        <authorList>
            <person name="Xia Q."/>
            <person name="Zhang R."/>
            <person name="Dong Y."/>
        </authorList>
    </citation>
    <scope>NUCLEOTIDE SEQUENCE [LARGE SCALE GENOMIC DNA]</scope>
    <source>
        <tissue evidence="3">Leaf</tissue>
    </source>
</reference>
<evidence type="ECO:0000256" key="2">
    <source>
        <dbReference type="SAM" id="MobiDB-lite"/>
    </source>
</evidence>
<evidence type="ECO:0000256" key="1">
    <source>
        <dbReference type="SAM" id="Coils"/>
    </source>
</evidence>
<gene>
    <name evidence="3" type="ORF">DEO72_LG8g2530</name>
</gene>
<organism evidence="3 4">
    <name type="scientific">Vigna unguiculata</name>
    <name type="common">Cowpea</name>
    <dbReference type="NCBI Taxonomy" id="3917"/>
    <lineage>
        <taxon>Eukaryota</taxon>
        <taxon>Viridiplantae</taxon>
        <taxon>Streptophyta</taxon>
        <taxon>Embryophyta</taxon>
        <taxon>Tracheophyta</taxon>
        <taxon>Spermatophyta</taxon>
        <taxon>Magnoliopsida</taxon>
        <taxon>eudicotyledons</taxon>
        <taxon>Gunneridae</taxon>
        <taxon>Pentapetalae</taxon>
        <taxon>rosids</taxon>
        <taxon>fabids</taxon>
        <taxon>Fabales</taxon>
        <taxon>Fabaceae</taxon>
        <taxon>Papilionoideae</taxon>
        <taxon>50 kb inversion clade</taxon>
        <taxon>NPAAA clade</taxon>
        <taxon>indigoferoid/millettioid clade</taxon>
        <taxon>Phaseoleae</taxon>
        <taxon>Vigna</taxon>
    </lineage>
</organism>
<feature type="compositionally biased region" description="Basic and acidic residues" evidence="2">
    <location>
        <begin position="309"/>
        <end position="326"/>
    </location>
</feature>
<evidence type="ECO:0000313" key="4">
    <source>
        <dbReference type="Proteomes" id="UP000501690"/>
    </source>
</evidence>
<feature type="coiled-coil region" evidence="1">
    <location>
        <begin position="56"/>
        <end position="100"/>
    </location>
</feature>
<dbReference type="AlphaFoldDB" id="A0A4D6MUR8"/>
<dbReference type="PANTHER" id="PTHR35117:SF1">
    <property type="entry name" value="MYOSIN-M HEAVY PROTEIN"/>
    <property type="match status" value="1"/>
</dbReference>
<proteinExistence type="predicted"/>
<dbReference type="Proteomes" id="UP000501690">
    <property type="component" value="Linkage Group LG8"/>
</dbReference>
<feature type="region of interest" description="Disordered" evidence="2">
    <location>
        <begin position="298"/>
        <end position="326"/>
    </location>
</feature>
<sequence length="385" mass="43214">MTSVTCGRGNDLQALVAIMVDQYLCRNKFYQTRTTYCNEVLPHFSNLPPSENLMNLEEILNQYILMKKQNIRLEAEKVMLMQEKNRIQILLQDIQKATNNFNARSPMSNVTTVVTNPTIVPPMENSIQDPLVVSSATVFPVQNTTSLPPPKPMFHANFTSPMIKVSDMKRKDTLTVDGCAVSKKPRGRPPGKKKQVQCTNMLLPSPNNKVDSGSSSASTESLVANFAKRELQISSNLVSRTHPTIHSLQSDTYVSLPPTQISPYATCNKEVTTPSYNMISTKRDMVEPVKQMVCKEGNSNFSPVVTDNDETHKENTGKESNKDIDKTSTRILDANSFHKHENLDNSFSVENPTSESNKEIVDWSQIDCSNTGLDNWSYSDFFNFK</sequence>
<keyword evidence="4" id="KW-1185">Reference proteome</keyword>
<accession>A0A4D6MUR8</accession>